<dbReference type="HOGENOM" id="CLU_2543226_0_0_1"/>
<dbReference type="Proteomes" id="UP000054538">
    <property type="component" value="Unassembled WGS sequence"/>
</dbReference>
<reference evidence="2" key="2">
    <citation type="submission" date="2015-01" db="EMBL/GenBank/DDBJ databases">
        <title>Evolutionary Origins and Diversification of the Mycorrhizal Mutualists.</title>
        <authorList>
            <consortium name="DOE Joint Genome Institute"/>
            <consortium name="Mycorrhizal Genomics Consortium"/>
            <person name="Kohler A."/>
            <person name="Kuo A."/>
            <person name="Nagy L.G."/>
            <person name="Floudas D."/>
            <person name="Copeland A."/>
            <person name="Barry K.W."/>
            <person name="Cichocki N."/>
            <person name="Veneault-Fourrey C."/>
            <person name="LaButti K."/>
            <person name="Lindquist E.A."/>
            <person name="Lipzen A."/>
            <person name="Lundell T."/>
            <person name="Morin E."/>
            <person name="Murat C."/>
            <person name="Riley R."/>
            <person name="Ohm R."/>
            <person name="Sun H."/>
            <person name="Tunlid A."/>
            <person name="Henrissat B."/>
            <person name="Grigoriev I.V."/>
            <person name="Hibbett D.S."/>
            <person name="Martin F."/>
        </authorList>
    </citation>
    <scope>NUCLEOTIDE SEQUENCE [LARGE SCALE GENOMIC DNA]</scope>
    <source>
        <strain evidence="2">Ve08.2h10</strain>
    </source>
</reference>
<keyword evidence="2" id="KW-1185">Reference proteome</keyword>
<name>A0A0D0CZK2_9AGAM</name>
<proteinExistence type="predicted"/>
<evidence type="ECO:0000313" key="2">
    <source>
        <dbReference type="Proteomes" id="UP000054538"/>
    </source>
</evidence>
<reference evidence="1 2" key="1">
    <citation type="submission" date="2014-04" db="EMBL/GenBank/DDBJ databases">
        <authorList>
            <consortium name="DOE Joint Genome Institute"/>
            <person name="Kuo A."/>
            <person name="Kohler A."/>
            <person name="Jargeat P."/>
            <person name="Nagy L.G."/>
            <person name="Floudas D."/>
            <person name="Copeland A."/>
            <person name="Barry K.W."/>
            <person name="Cichocki N."/>
            <person name="Veneault-Fourrey C."/>
            <person name="LaButti K."/>
            <person name="Lindquist E.A."/>
            <person name="Lipzen A."/>
            <person name="Lundell T."/>
            <person name="Morin E."/>
            <person name="Murat C."/>
            <person name="Sun H."/>
            <person name="Tunlid A."/>
            <person name="Henrissat B."/>
            <person name="Grigoriev I.V."/>
            <person name="Hibbett D.S."/>
            <person name="Martin F."/>
            <person name="Nordberg H.P."/>
            <person name="Cantor M.N."/>
            <person name="Hua S.X."/>
        </authorList>
    </citation>
    <scope>NUCLEOTIDE SEQUENCE [LARGE SCALE GENOMIC DNA]</scope>
    <source>
        <strain evidence="1 2">Ve08.2h10</strain>
    </source>
</reference>
<dbReference type="AlphaFoldDB" id="A0A0D0CZK2"/>
<organism evidence="1 2">
    <name type="scientific">Paxillus rubicundulus Ve08.2h10</name>
    <dbReference type="NCBI Taxonomy" id="930991"/>
    <lineage>
        <taxon>Eukaryota</taxon>
        <taxon>Fungi</taxon>
        <taxon>Dikarya</taxon>
        <taxon>Basidiomycota</taxon>
        <taxon>Agaricomycotina</taxon>
        <taxon>Agaricomycetes</taxon>
        <taxon>Agaricomycetidae</taxon>
        <taxon>Boletales</taxon>
        <taxon>Paxilineae</taxon>
        <taxon>Paxillaceae</taxon>
        <taxon>Paxillus</taxon>
    </lineage>
</organism>
<dbReference type="EMBL" id="KN825861">
    <property type="protein sequence ID" value="KIK81128.1"/>
    <property type="molecule type" value="Genomic_DNA"/>
</dbReference>
<dbReference type="InParanoid" id="A0A0D0CZK2"/>
<accession>A0A0D0CZK2</accession>
<gene>
    <name evidence="1" type="ORF">PAXRUDRAFT_202193</name>
</gene>
<protein>
    <submittedName>
        <fullName evidence="1">Uncharacterized protein</fullName>
    </submittedName>
</protein>
<sequence>MILPIDMFPAVAGTSNGLCYELVASSSSAIRMSLMRPSLAGKNFSHGHLEGSLLESFSIVPYHNTILRFSANLSLTKAVILAL</sequence>
<evidence type="ECO:0000313" key="1">
    <source>
        <dbReference type="EMBL" id="KIK81128.1"/>
    </source>
</evidence>